<accession>A0A699ZVY8</accession>
<gene>
    <name evidence="1" type="ORF">HaLaN_20366</name>
</gene>
<organism evidence="1 2">
    <name type="scientific">Haematococcus lacustris</name>
    <name type="common">Green alga</name>
    <name type="synonym">Haematococcus pluvialis</name>
    <dbReference type="NCBI Taxonomy" id="44745"/>
    <lineage>
        <taxon>Eukaryota</taxon>
        <taxon>Viridiplantae</taxon>
        <taxon>Chlorophyta</taxon>
        <taxon>core chlorophytes</taxon>
        <taxon>Chlorophyceae</taxon>
        <taxon>CS clade</taxon>
        <taxon>Chlamydomonadales</taxon>
        <taxon>Haematococcaceae</taxon>
        <taxon>Haematococcus</taxon>
    </lineage>
</organism>
<dbReference type="EMBL" id="BLLF01002136">
    <property type="protein sequence ID" value="GFH22844.1"/>
    <property type="molecule type" value="Genomic_DNA"/>
</dbReference>
<keyword evidence="2" id="KW-1185">Reference proteome</keyword>
<comment type="caution">
    <text evidence="1">The sequence shown here is derived from an EMBL/GenBank/DDBJ whole genome shotgun (WGS) entry which is preliminary data.</text>
</comment>
<evidence type="ECO:0000313" key="2">
    <source>
        <dbReference type="Proteomes" id="UP000485058"/>
    </source>
</evidence>
<reference evidence="1 2" key="1">
    <citation type="submission" date="2020-02" db="EMBL/GenBank/DDBJ databases">
        <title>Draft genome sequence of Haematococcus lacustris strain NIES-144.</title>
        <authorList>
            <person name="Morimoto D."/>
            <person name="Nakagawa S."/>
            <person name="Yoshida T."/>
            <person name="Sawayama S."/>
        </authorList>
    </citation>
    <scope>NUCLEOTIDE SEQUENCE [LARGE SCALE GENOMIC DNA]</scope>
    <source>
        <strain evidence="1 2">NIES-144</strain>
    </source>
</reference>
<dbReference type="PROSITE" id="PS51257">
    <property type="entry name" value="PROKAR_LIPOPROTEIN"/>
    <property type="match status" value="1"/>
</dbReference>
<dbReference type="Proteomes" id="UP000485058">
    <property type="component" value="Unassembled WGS sequence"/>
</dbReference>
<evidence type="ECO:0000313" key="1">
    <source>
        <dbReference type="EMBL" id="GFH22844.1"/>
    </source>
</evidence>
<sequence>MPRRDATLLGTLEGFPGVLSLIAYSCLKLGDRHACRLVCKGLRAAIDGSTTHVSIILHQTSTVEDSVDRFARSSLRPNALSLSGPLNNNDADCAEVSSELSSALSILSALKHLAALQAADDSSLAACTQLTRLECTDSFPSLSRLTQLRSVVMYNINSLSTITDLASLSHLLARSPDVTLAAMLAALAPWQPTATTLIHARDGKKLWLDGEKEIDASHLKLLPIDLQSLTFTQLP</sequence>
<dbReference type="AlphaFoldDB" id="A0A699ZVY8"/>
<name>A0A699ZVY8_HAELA</name>
<protein>
    <submittedName>
        <fullName evidence="1">Uncharacterized protein</fullName>
    </submittedName>
</protein>
<proteinExistence type="predicted"/>